<dbReference type="EMBL" id="LR746264">
    <property type="protein sequence ID" value="CAA7389292.1"/>
    <property type="molecule type" value="Genomic_DNA"/>
</dbReference>
<feature type="compositionally biased region" description="Low complexity" evidence="1">
    <location>
        <begin position="141"/>
        <end position="150"/>
    </location>
</feature>
<protein>
    <submittedName>
        <fullName evidence="3">Uncharacterized protein</fullName>
    </submittedName>
</protein>
<accession>A0A7I8JZM3</accession>
<dbReference type="EMBL" id="LR743588">
    <property type="protein sequence ID" value="CAA2614872.1"/>
    <property type="molecule type" value="Genomic_DNA"/>
</dbReference>
<evidence type="ECO:0000256" key="1">
    <source>
        <dbReference type="SAM" id="MobiDB-lite"/>
    </source>
</evidence>
<dbReference type="AlphaFoldDB" id="A0A7I8JZM3"/>
<dbReference type="Proteomes" id="UP000663760">
    <property type="component" value="Chromosome 1"/>
</dbReference>
<organism evidence="3 4">
    <name type="scientific">Spirodela intermedia</name>
    <name type="common">Intermediate duckweed</name>
    <dbReference type="NCBI Taxonomy" id="51605"/>
    <lineage>
        <taxon>Eukaryota</taxon>
        <taxon>Viridiplantae</taxon>
        <taxon>Streptophyta</taxon>
        <taxon>Embryophyta</taxon>
        <taxon>Tracheophyta</taxon>
        <taxon>Spermatophyta</taxon>
        <taxon>Magnoliopsida</taxon>
        <taxon>Liliopsida</taxon>
        <taxon>Araceae</taxon>
        <taxon>Lemnoideae</taxon>
        <taxon>Spirodela</taxon>
    </lineage>
</organism>
<reference evidence="3" key="1">
    <citation type="submission" date="2020-02" db="EMBL/GenBank/DDBJ databases">
        <authorList>
            <person name="Scholz U."/>
            <person name="Mascher M."/>
            <person name="Fiebig A."/>
        </authorList>
    </citation>
    <scope>NUCLEOTIDE SEQUENCE</scope>
</reference>
<evidence type="ECO:0000313" key="3">
    <source>
        <dbReference type="EMBL" id="CAA7389292.1"/>
    </source>
</evidence>
<sequence>MHAGGSDPAQKALQIKQDDKFYCKLLSKESSAANPSFRVYYGGASGSVPFVWESRPGTPKHQSQDTALPPLTPPPSYQLIDRVIGSSRKPSSKSTLLSAILPRLIEGKGRKPSSASSLWSSSSVSSSTSMGSSKHHRRGRLSSSRSSFSSMGGGDDNESDAGSPRSTLCFGVRQGGFRGCYKMVIVKNALLSIVGHGSGQGTA</sequence>
<name>A0A7I8JZM3_SPIIN</name>
<feature type="compositionally biased region" description="Low complexity" evidence="1">
    <location>
        <begin position="113"/>
        <end position="132"/>
    </location>
</feature>
<evidence type="ECO:0000313" key="2">
    <source>
        <dbReference type="EMBL" id="CAA2614872.1"/>
    </source>
</evidence>
<keyword evidence="4" id="KW-1185">Reference proteome</keyword>
<dbReference type="OrthoDB" id="691043at2759"/>
<gene>
    <name evidence="2" type="ORF">SI7747_01001239</name>
    <name evidence="3" type="ORF">SI8410_01001370</name>
</gene>
<feature type="region of interest" description="Disordered" evidence="1">
    <location>
        <begin position="51"/>
        <end position="79"/>
    </location>
</feature>
<dbReference type="PANTHER" id="PTHR33257:SF4">
    <property type="entry name" value="EXPRESSED PROTEIN"/>
    <property type="match status" value="1"/>
</dbReference>
<evidence type="ECO:0000313" key="4">
    <source>
        <dbReference type="Proteomes" id="UP000663760"/>
    </source>
</evidence>
<dbReference type="PANTHER" id="PTHR33257">
    <property type="entry name" value="OS05G0165500 PROTEIN"/>
    <property type="match status" value="1"/>
</dbReference>
<feature type="region of interest" description="Disordered" evidence="1">
    <location>
        <begin position="108"/>
        <end position="165"/>
    </location>
</feature>
<proteinExistence type="predicted"/>